<feature type="compositionally biased region" description="Basic residues" evidence="1">
    <location>
        <begin position="63"/>
        <end position="75"/>
    </location>
</feature>
<name>A0ABN9YAT3_9DINO</name>
<dbReference type="Proteomes" id="UP001189429">
    <property type="component" value="Unassembled WGS sequence"/>
</dbReference>
<feature type="non-terminal residue" evidence="2">
    <location>
        <position position="205"/>
    </location>
</feature>
<feature type="region of interest" description="Disordered" evidence="1">
    <location>
        <begin position="170"/>
        <end position="205"/>
    </location>
</feature>
<feature type="region of interest" description="Disordered" evidence="1">
    <location>
        <begin position="42"/>
        <end position="79"/>
    </location>
</feature>
<evidence type="ECO:0000313" key="3">
    <source>
        <dbReference type="Proteomes" id="UP001189429"/>
    </source>
</evidence>
<sequence>MMAGGEAASPRASDQLADLRGGPLDLGARLLGDLQASLRRARASWASPSGACRPAPSGATGTSRRRPWPRARSPARRSNGAIRLDLYETTWADSTSDSGRADRCPEPWPSDAVPAARLLVANHGWNTKVFLEKGIGDRSGALSPKSPAASHPGIHPTLSVTLSGVMTKVRAPGGAQKGSSSRAFSPPAKPTSRALDGAQEGSSSR</sequence>
<keyword evidence="3" id="KW-1185">Reference proteome</keyword>
<evidence type="ECO:0000256" key="1">
    <source>
        <dbReference type="SAM" id="MobiDB-lite"/>
    </source>
</evidence>
<organism evidence="2 3">
    <name type="scientific">Prorocentrum cordatum</name>
    <dbReference type="NCBI Taxonomy" id="2364126"/>
    <lineage>
        <taxon>Eukaryota</taxon>
        <taxon>Sar</taxon>
        <taxon>Alveolata</taxon>
        <taxon>Dinophyceae</taxon>
        <taxon>Prorocentrales</taxon>
        <taxon>Prorocentraceae</taxon>
        <taxon>Prorocentrum</taxon>
    </lineage>
</organism>
<gene>
    <name evidence="2" type="ORF">PCOR1329_LOCUS84154</name>
</gene>
<feature type="region of interest" description="Disordered" evidence="1">
    <location>
        <begin position="1"/>
        <end position="22"/>
    </location>
</feature>
<reference evidence="2" key="1">
    <citation type="submission" date="2023-10" db="EMBL/GenBank/DDBJ databases">
        <authorList>
            <person name="Chen Y."/>
            <person name="Shah S."/>
            <person name="Dougan E. K."/>
            <person name="Thang M."/>
            <person name="Chan C."/>
        </authorList>
    </citation>
    <scope>NUCLEOTIDE SEQUENCE [LARGE SCALE GENOMIC DNA]</scope>
</reference>
<protein>
    <submittedName>
        <fullName evidence="2">Uncharacterized protein</fullName>
    </submittedName>
</protein>
<dbReference type="EMBL" id="CAUYUJ010022273">
    <property type="protein sequence ID" value="CAK0909839.1"/>
    <property type="molecule type" value="Genomic_DNA"/>
</dbReference>
<accession>A0ABN9YAT3</accession>
<evidence type="ECO:0000313" key="2">
    <source>
        <dbReference type="EMBL" id="CAK0909839.1"/>
    </source>
</evidence>
<comment type="caution">
    <text evidence="2">The sequence shown here is derived from an EMBL/GenBank/DDBJ whole genome shotgun (WGS) entry which is preliminary data.</text>
</comment>
<proteinExistence type="predicted"/>